<organism evidence="2 3">
    <name type="scientific">Amycolatopsis eburnea</name>
    <dbReference type="NCBI Taxonomy" id="2267691"/>
    <lineage>
        <taxon>Bacteria</taxon>
        <taxon>Bacillati</taxon>
        <taxon>Actinomycetota</taxon>
        <taxon>Actinomycetes</taxon>
        <taxon>Pseudonocardiales</taxon>
        <taxon>Pseudonocardiaceae</taxon>
        <taxon>Amycolatopsis</taxon>
    </lineage>
</organism>
<dbReference type="EMBL" id="RSEC01000036">
    <property type="protein sequence ID" value="RSD19886.1"/>
    <property type="molecule type" value="Genomic_DNA"/>
</dbReference>
<proteinExistence type="predicted"/>
<feature type="transmembrane region" description="Helical" evidence="1">
    <location>
        <begin position="53"/>
        <end position="73"/>
    </location>
</feature>
<dbReference type="OrthoDB" id="3363827at2"/>
<protein>
    <submittedName>
        <fullName evidence="2">Alkaline shock response membrane anchor protein AmaP</fullName>
    </submittedName>
</protein>
<evidence type="ECO:0000313" key="2">
    <source>
        <dbReference type="EMBL" id="RSD19886.1"/>
    </source>
</evidence>
<sequence length="185" mass="19588">MNRPAGLNRSLLALVGLLLLAGGGFAVATHFGRLRLLDPAAPLVPGAAAPPTWVFWVAIAVATLLGLLCLRWLAAQAFRRPKSVAWRDERDTGVTVLDSSAAAAPVAADVEGYDGVRAASAWLSGPRDAPELFLVVTTDRDADATAIRESITGHAVPRLKQALEVEDLPVRLEIRLTAKSGVRAR</sequence>
<keyword evidence="1" id="KW-0472">Membrane</keyword>
<comment type="caution">
    <text evidence="2">The sequence shown here is derived from an EMBL/GenBank/DDBJ whole genome shotgun (WGS) entry which is preliminary data.</text>
</comment>
<keyword evidence="3" id="KW-1185">Reference proteome</keyword>
<evidence type="ECO:0000313" key="3">
    <source>
        <dbReference type="Proteomes" id="UP000267081"/>
    </source>
</evidence>
<keyword evidence="1" id="KW-1133">Transmembrane helix</keyword>
<dbReference type="AlphaFoldDB" id="A0A427TBR8"/>
<reference evidence="2 3" key="1">
    <citation type="submission" date="2018-12" db="EMBL/GenBank/DDBJ databases">
        <title>Amycolatopsis eburnea sp. nov. actinomycete associate with arbuscular mycorrhiza fungal spore.</title>
        <authorList>
            <person name="Lumyong S."/>
            <person name="Chaiya L."/>
        </authorList>
    </citation>
    <scope>NUCLEOTIDE SEQUENCE [LARGE SCALE GENOMIC DNA]</scope>
    <source>
        <strain evidence="2 3">GLM-1</strain>
    </source>
</reference>
<gene>
    <name evidence="2" type="ORF">EIY87_16750</name>
</gene>
<dbReference type="RefSeq" id="WP_125308944.1">
    <property type="nucleotide sequence ID" value="NZ_RSEC01000036.1"/>
</dbReference>
<name>A0A427TBR8_9PSEU</name>
<keyword evidence="1" id="KW-0812">Transmembrane</keyword>
<accession>A0A427TBR8</accession>
<evidence type="ECO:0000256" key="1">
    <source>
        <dbReference type="SAM" id="Phobius"/>
    </source>
</evidence>
<dbReference type="Proteomes" id="UP000267081">
    <property type="component" value="Unassembled WGS sequence"/>
</dbReference>